<comment type="subcellular location">
    <subcellularLocation>
        <location evidence="1 5 6">Nucleus</location>
    </subcellularLocation>
</comment>
<dbReference type="STRING" id="981085.W9SFM3"/>
<dbReference type="InterPro" id="IPR001356">
    <property type="entry name" value="HD"/>
</dbReference>
<dbReference type="PROSITE" id="PS50071">
    <property type="entry name" value="HOMEOBOX_2"/>
    <property type="match status" value="1"/>
</dbReference>
<evidence type="ECO:0000259" key="8">
    <source>
        <dbReference type="PROSITE" id="PS50071"/>
    </source>
</evidence>
<evidence type="ECO:0000256" key="4">
    <source>
        <dbReference type="ARBA" id="ARBA00023242"/>
    </source>
</evidence>
<name>W9SFM3_9ROSA</name>
<feature type="region of interest" description="Disordered" evidence="7">
    <location>
        <begin position="143"/>
        <end position="177"/>
    </location>
</feature>
<evidence type="ECO:0000256" key="5">
    <source>
        <dbReference type="PROSITE-ProRule" id="PRU00108"/>
    </source>
</evidence>
<evidence type="ECO:0000256" key="2">
    <source>
        <dbReference type="ARBA" id="ARBA00023125"/>
    </source>
</evidence>
<dbReference type="EMBL" id="KE346093">
    <property type="protein sequence ID" value="EXC26042.1"/>
    <property type="molecule type" value="Genomic_DNA"/>
</dbReference>
<evidence type="ECO:0000256" key="6">
    <source>
        <dbReference type="RuleBase" id="RU000682"/>
    </source>
</evidence>
<evidence type="ECO:0000313" key="10">
    <source>
        <dbReference type="Proteomes" id="UP000030645"/>
    </source>
</evidence>
<feature type="domain" description="Homeobox" evidence="8">
    <location>
        <begin position="272"/>
        <end position="332"/>
    </location>
</feature>
<reference evidence="10" key="1">
    <citation type="submission" date="2013-01" db="EMBL/GenBank/DDBJ databases">
        <title>Draft Genome Sequence of a Mulberry Tree, Morus notabilis C.K. Schneid.</title>
        <authorList>
            <person name="He N."/>
            <person name="Zhao S."/>
        </authorList>
    </citation>
    <scope>NUCLEOTIDE SEQUENCE</scope>
</reference>
<organism evidence="9 10">
    <name type="scientific">Morus notabilis</name>
    <dbReference type="NCBI Taxonomy" id="981085"/>
    <lineage>
        <taxon>Eukaryota</taxon>
        <taxon>Viridiplantae</taxon>
        <taxon>Streptophyta</taxon>
        <taxon>Embryophyta</taxon>
        <taxon>Tracheophyta</taxon>
        <taxon>Spermatophyta</taxon>
        <taxon>Magnoliopsida</taxon>
        <taxon>eudicotyledons</taxon>
        <taxon>Gunneridae</taxon>
        <taxon>Pentapetalae</taxon>
        <taxon>rosids</taxon>
        <taxon>fabids</taxon>
        <taxon>Rosales</taxon>
        <taxon>Moraceae</taxon>
        <taxon>Moreae</taxon>
        <taxon>Morus</taxon>
    </lineage>
</organism>
<dbReference type="Proteomes" id="UP000030645">
    <property type="component" value="Unassembled WGS sequence"/>
</dbReference>
<sequence>MGLASALNAPSIGLQWAACPGGEPVLLGRRPAHLVLPPQRIPSRSASTLVFSRRRNRNSAITSPRKNNKLQKLGRNGGLEEEEEEIDDDAFEALFRQLEEDLKKDDPSLFDGDDDDEDISEEDLAKLDEQIAEVFDMTGYDIDEEDEVIEMEEEDEDEDEDGDEEKEEEEEEEQPVTLKNWQLRRLASALKIGRRKTNIKSLAAELCLDRPVVLELLRNPPPNLLMMSAALPDHEPPPTITVTEVKTIETVVEKTTTPKSDTAEKVPVHVMQQRFSNQKRLKKAHLQTLEDVYRRTKRPTNAMISSIVHVTNLPRKRIVKWFEDKRSEEGVPDQRIPYQRSVHNTVQ</sequence>
<dbReference type="GO" id="GO:0003677">
    <property type="term" value="F:DNA binding"/>
    <property type="evidence" value="ECO:0007669"/>
    <property type="project" value="UniProtKB-UniRule"/>
</dbReference>
<evidence type="ECO:0000313" key="9">
    <source>
        <dbReference type="EMBL" id="EXC26042.1"/>
    </source>
</evidence>
<evidence type="ECO:0000256" key="7">
    <source>
        <dbReference type="SAM" id="MobiDB-lite"/>
    </source>
</evidence>
<dbReference type="eggNOG" id="ENOG502QV0N">
    <property type="taxonomic scope" value="Eukaryota"/>
</dbReference>
<evidence type="ECO:0000256" key="1">
    <source>
        <dbReference type="ARBA" id="ARBA00004123"/>
    </source>
</evidence>
<dbReference type="SMART" id="SM00389">
    <property type="entry name" value="HOX"/>
    <property type="match status" value="1"/>
</dbReference>
<dbReference type="PANTHER" id="PTHR15467">
    <property type="entry name" value="ZINC-FINGERS AND HOMEOBOXES RELATED"/>
    <property type="match status" value="1"/>
</dbReference>
<keyword evidence="10" id="KW-1185">Reference proteome</keyword>
<dbReference type="OrthoDB" id="514822at2759"/>
<keyword evidence="2 5" id="KW-0238">DNA-binding</keyword>
<dbReference type="InterPro" id="IPR009057">
    <property type="entry name" value="Homeodomain-like_sf"/>
</dbReference>
<keyword evidence="4 5" id="KW-0539">Nucleus</keyword>
<dbReference type="SUPFAM" id="SSF46689">
    <property type="entry name" value="Homeodomain-like"/>
    <property type="match status" value="1"/>
</dbReference>
<dbReference type="AlphaFoldDB" id="W9SFM3"/>
<dbReference type="Pfam" id="PF00046">
    <property type="entry name" value="Homeodomain"/>
    <property type="match status" value="1"/>
</dbReference>
<feature type="region of interest" description="Disordered" evidence="7">
    <location>
        <begin position="56"/>
        <end position="86"/>
    </location>
</feature>
<dbReference type="PANTHER" id="PTHR15467:SF9">
    <property type="entry name" value="HOMEOBOX DOMAIN-CONTAINING PROTEIN"/>
    <property type="match status" value="1"/>
</dbReference>
<protein>
    <recommendedName>
        <fullName evidence="8">Homeobox domain-containing protein</fullName>
    </recommendedName>
</protein>
<feature type="DNA-binding region" description="Homeobox" evidence="5">
    <location>
        <begin position="274"/>
        <end position="333"/>
    </location>
</feature>
<dbReference type="GO" id="GO:0005634">
    <property type="term" value="C:nucleus"/>
    <property type="evidence" value="ECO:0007669"/>
    <property type="project" value="UniProtKB-SubCell"/>
</dbReference>
<dbReference type="CDD" id="cd00086">
    <property type="entry name" value="homeodomain"/>
    <property type="match status" value="1"/>
</dbReference>
<dbReference type="GO" id="GO:0000981">
    <property type="term" value="F:DNA-binding transcription factor activity, RNA polymerase II-specific"/>
    <property type="evidence" value="ECO:0007669"/>
    <property type="project" value="TreeGrafter"/>
</dbReference>
<feature type="compositionally biased region" description="Acidic residues" evidence="7">
    <location>
        <begin position="143"/>
        <end position="174"/>
    </location>
</feature>
<dbReference type="Gene3D" id="1.10.10.60">
    <property type="entry name" value="Homeodomain-like"/>
    <property type="match status" value="1"/>
</dbReference>
<dbReference type="KEGG" id="mnt:21389085"/>
<keyword evidence="3 5" id="KW-0371">Homeobox</keyword>
<proteinExistence type="predicted"/>
<gene>
    <name evidence="9" type="ORF">L484_005624</name>
</gene>
<accession>W9SFM3</accession>
<evidence type="ECO:0000256" key="3">
    <source>
        <dbReference type="ARBA" id="ARBA00023155"/>
    </source>
</evidence>